<sequence length="104" mass="11922">MPKTFRCHLFWCGHDREDQEKPSCARRGSPDIGKQLKQEMRDRGLRNEVAVTKSGCLGQCSVGPAMIVYPEGTWYKVENMEDAREILDCHLENGNVVDRLVIRD</sequence>
<dbReference type="EMBL" id="FLYE01000048">
    <property type="protein sequence ID" value="SCA58165.1"/>
    <property type="molecule type" value="Genomic_DNA"/>
</dbReference>
<proteinExistence type="predicted"/>
<reference evidence="1 2" key="1">
    <citation type="submission" date="2016-07" db="EMBL/GenBank/DDBJ databases">
        <authorList>
            <person name="Lefevre C.T."/>
        </authorList>
    </citation>
    <scope>NUCLEOTIDE SEQUENCE [LARGE SCALE GENOMIC DNA]</scope>
    <source>
        <strain evidence="1">PR1</strain>
    </source>
</reference>
<organism evidence="1 2">
    <name type="scientific">Candidatus Terasakiella magnetica</name>
    <dbReference type="NCBI Taxonomy" id="1867952"/>
    <lineage>
        <taxon>Bacteria</taxon>
        <taxon>Pseudomonadati</taxon>
        <taxon>Pseudomonadota</taxon>
        <taxon>Alphaproteobacteria</taxon>
        <taxon>Rhodospirillales</taxon>
        <taxon>Terasakiellaceae</taxon>
        <taxon>Terasakiella</taxon>
    </lineage>
</organism>
<accession>A0A1C3RLK9</accession>
<dbReference type="OrthoDB" id="9800597at2"/>
<dbReference type="Gene3D" id="3.40.30.10">
    <property type="entry name" value="Glutaredoxin"/>
    <property type="match status" value="1"/>
</dbReference>
<evidence type="ECO:0000313" key="1">
    <source>
        <dbReference type="EMBL" id="SCA58165.1"/>
    </source>
</evidence>
<dbReference type="AlphaFoldDB" id="A0A1C3RLK9"/>
<gene>
    <name evidence="1" type="ORF">MTBPR1_90012</name>
</gene>
<evidence type="ECO:0000313" key="2">
    <source>
        <dbReference type="Proteomes" id="UP000231658"/>
    </source>
</evidence>
<dbReference type="InterPro" id="IPR036249">
    <property type="entry name" value="Thioredoxin-like_sf"/>
</dbReference>
<dbReference type="STRING" id="1867952.MTBPR1_90012"/>
<name>A0A1C3RLK9_9PROT</name>
<dbReference type="RefSeq" id="WP_069190170.1">
    <property type="nucleotide sequence ID" value="NZ_FLYE01000048.1"/>
</dbReference>
<dbReference type="SUPFAM" id="SSF52833">
    <property type="entry name" value="Thioredoxin-like"/>
    <property type="match status" value="1"/>
</dbReference>
<dbReference type="Proteomes" id="UP000231658">
    <property type="component" value="Unassembled WGS sequence"/>
</dbReference>
<dbReference type="CDD" id="cd02980">
    <property type="entry name" value="TRX_Fd_family"/>
    <property type="match status" value="1"/>
</dbReference>
<keyword evidence="2" id="KW-1185">Reference proteome</keyword>
<protein>
    <submittedName>
        <fullName evidence="1">Ferredoxin, 2Fe-2S</fullName>
    </submittedName>
</protein>